<feature type="transmembrane region" description="Helical" evidence="10">
    <location>
        <begin position="343"/>
        <end position="366"/>
    </location>
</feature>
<dbReference type="GO" id="GO:0036503">
    <property type="term" value="P:ERAD pathway"/>
    <property type="evidence" value="ECO:0007669"/>
    <property type="project" value="TreeGrafter"/>
</dbReference>
<evidence type="ECO:0000256" key="8">
    <source>
        <dbReference type="PROSITE-ProRule" id="PRU00175"/>
    </source>
</evidence>
<evidence type="ECO:0000313" key="13">
    <source>
        <dbReference type="Proteomes" id="UP000326759"/>
    </source>
</evidence>
<dbReference type="Gene3D" id="3.30.40.10">
    <property type="entry name" value="Zinc/RING finger domain, C3HC4 (zinc finger)"/>
    <property type="match status" value="1"/>
</dbReference>
<feature type="transmembrane region" description="Helical" evidence="10">
    <location>
        <begin position="481"/>
        <end position="509"/>
    </location>
</feature>
<dbReference type="GO" id="GO:0061630">
    <property type="term" value="F:ubiquitin protein ligase activity"/>
    <property type="evidence" value="ECO:0007669"/>
    <property type="project" value="TreeGrafter"/>
</dbReference>
<gene>
    <name evidence="12" type="primary">Trc8</name>
    <name evidence="12" type="ORF">Anas_09877</name>
</gene>
<evidence type="ECO:0000256" key="6">
    <source>
        <dbReference type="ARBA" id="ARBA00022989"/>
    </source>
</evidence>
<dbReference type="OrthoDB" id="4348522at2759"/>
<feature type="transmembrane region" description="Helical" evidence="10">
    <location>
        <begin position="529"/>
        <end position="552"/>
    </location>
</feature>
<dbReference type="Pfam" id="PF13705">
    <property type="entry name" value="TRC8_N"/>
    <property type="match status" value="1"/>
</dbReference>
<evidence type="ECO:0000259" key="11">
    <source>
        <dbReference type="PROSITE" id="PS50089"/>
    </source>
</evidence>
<dbReference type="InterPro" id="IPR013083">
    <property type="entry name" value="Znf_RING/FYVE/PHD"/>
</dbReference>
<keyword evidence="4 8" id="KW-0863">Zinc-finger</keyword>
<dbReference type="SMART" id="SM00184">
    <property type="entry name" value="RING"/>
    <property type="match status" value="1"/>
</dbReference>
<feature type="compositionally biased region" description="Polar residues" evidence="9">
    <location>
        <begin position="720"/>
        <end position="746"/>
    </location>
</feature>
<dbReference type="InterPro" id="IPR050731">
    <property type="entry name" value="HRD1_E3_ubiq-ligases"/>
</dbReference>
<evidence type="ECO:0000256" key="4">
    <source>
        <dbReference type="ARBA" id="ARBA00022771"/>
    </source>
</evidence>
<dbReference type="GO" id="GO:0043161">
    <property type="term" value="P:proteasome-mediated ubiquitin-dependent protein catabolic process"/>
    <property type="evidence" value="ECO:0007669"/>
    <property type="project" value="TreeGrafter"/>
</dbReference>
<feature type="transmembrane region" description="Helical" evidence="10">
    <location>
        <begin position="386"/>
        <end position="406"/>
    </location>
</feature>
<accession>A0A5N5SR97</accession>
<dbReference type="Proteomes" id="UP000326759">
    <property type="component" value="Unassembled WGS sequence"/>
</dbReference>
<protein>
    <submittedName>
        <fullName evidence="12">Protein TRC8-like protein</fullName>
    </submittedName>
</protein>
<dbReference type="InterPro" id="IPR025754">
    <property type="entry name" value="TRC8_N_dom"/>
</dbReference>
<dbReference type="CDD" id="cd16476">
    <property type="entry name" value="RING-H2_RNF139-like"/>
    <property type="match status" value="1"/>
</dbReference>
<keyword evidence="6 10" id="KW-1133">Transmembrane helix</keyword>
<name>A0A5N5SR97_9CRUS</name>
<feature type="region of interest" description="Disordered" evidence="9">
    <location>
        <begin position="709"/>
        <end position="746"/>
    </location>
</feature>
<evidence type="ECO:0000256" key="10">
    <source>
        <dbReference type="SAM" id="Phobius"/>
    </source>
</evidence>
<keyword evidence="5" id="KW-0862">Zinc</keyword>
<reference evidence="12 13" key="1">
    <citation type="journal article" date="2019" name="PLoS Biol.">
        <title>Sex chromosomes control vertical transmission of feminizing Wolbachia symbionts in an isopod.</title>
        <authorList>
            <person name="Becking T."/>
            <person name="Chebbi M.A."/>
            <person name="Giraud I."/>
            <person name="Moumen B."/>
            <person name="Laverre T."/>
            <person name="Caubet Y."/>
            <person name="Peccoud J."/>
            <person name="Gilbert C."/>
            <person name="Cordaux R."/>
        </authorList>
    </citation>
    <scope>NUCLEOTIDE SEQUENCE [LARGE SCALE GENOMIC DNA]</scope>
    <source>
        <strain evidence="12">ANa2</strain>
        <tissue evidence="12">Whole body excluding digestive tract and cuticle</tissue>
    </source>
</reference>
<feature type="domain" description="RING-type" evidence="11">
    <location>
        <begin position="610"/>
        <end position="648"/>
    </location>
</feature>
<sequence length="763" mass="87123">MTTNLQIKFFTFVDTVLRVPPLFVMDEVLKLSFGFSPLMTSKLSERYSSFVYNERPLIDDVLSVDHLNIQEDENQWNQYENQTTDKYTESNVHDIEYTFIPLVGKVLCCILAVSIAQIVFLLSWSKLAKFYKFIFSILLIVISYQTNMATFKVLSTLEKVPQPALLRSLFTMNTAALWDSGWKIFCLTSNYLVQAGLGLIFATITPNVKSSILRGVIILLFLSPTLSQLLPLPNSLKNSLPFFTALIPLCILKYVFLQNISTFIIHLVNGFNYAKSIIHNYGVHSLLESEWARLNVPNVLRTFWLIRTAHHLTFLLSNYMFLKRDYHSLFTMDPVDMFLIFKEVMISGCDTSIALLGMTSIVSYIGHYIGVVLQAVLLSDDADKSLGTICAILFFVLAEQSGLTVLEGSKRFIRLCRNFTFLFTAMLHFTHNMVNPVLMSLSASRNPVTHRHVRVLSLCFALILFPCLLVYTLWSHFTLSTWLLAVSAFSTQVVVKTLVSLLIYVLFLIDAYRNNFWESLDDYVYYIRAFGNSVEFVFGILLFFTGAWIYLFESGGSIRATMICIHAYFNIWCEAKNGWNVFMKRRTAVKKINSLPEATEEELEKLSDVCAICFQDLNNAKVTKCHHFFHSICLRKWLYVRDSCPLCHETLYRTENIEAKSEEINIPVAENERNENVDEVTEVGNIQNSDDQSEDKDFEVILKKETLATDEVNVSEENTESAPSQFEGAASTSLPDGVETSTYNPLLNLSDKNTRLRKVGRES</sequence>
<dbReference type="SUPFAM" id="SSF57850">
    <property type="entry name" value="RING/U-box"/>
    <property type="match status" value="1"/>
</dbReference>
<evidence type="ECO:0000256" key="9">
    <source>
        <dbReference type="SAM" id="MobiDB-lite"/>
    </source>
</evidence>
<evidence type="ECO:0000256" key="2">
    <source>
        <dbReference type="ARBA" id="ARBA00022692"/>
    </source>
</evidence>
<evidence type="ECO:0000256" key="3">
    <source>
        <dbReference type="ARBA" id="ARBA00022723"/>
    </source>
</evidence>
<feature type="transmembrane region" description="Helical" evidence="10">
    <location>
        <begin position="454"/>
        <end position="474"/>
    </location>
</feature>
<keyword evidence="7 10" id="KW-0472">Membrane</keyword>
<keyword evidence="13" id="KW-1185">Reference proteome</keyword>
<evidence type="ECO:0000256" key="7">
    <source>
        <dbReference type="ARBA" id="ARBA00023136"/>
    </source>
</evidence>
<comment type="subcellular location">
    <subcellularLocation>
        <location evidence="1">Membrane</location>
        <topology evidence="1">Multi-pass membrane protein</topology>
    </subcellularLocation>
</comment>
<keyword evidence="3" id="KW-0479">Metal-binding</keyword>
<dbReference type="PANTHER" id="PTHR22763">
    <property type="entry name" value="RING ZINC FINGER PROTEIN"/>
    <property type="match status" value="1"/>
</dbReference>
<dbReference type="PANTHER" id="PTHR22763:SF163">
    <property type="entry name" value="E3 UBIQUITIN-PROTEIN LIGASE RNF139"/>
    <property type="match status" value="1"/>
</dbReference>
<evidence type="ECO:0000256" key="1">
    <source>
        <dbReference type="ARBA" id="ARBA00004141"/>
    </source>
</evidence>
<feature type="transmembrane region" description="Helical" evidence="10">
    <location>
        <begin position="130"/>
        <end position="147"/>
    </location>
</feature>
<dbReference type="PROSITE" id="PS50089">
    <property type="entry name" value="ZF_RING_2"/>
    <property type="match status" value="1"/>
</dbReference>
<feature type="transmembrane region" description="Helical" evidence="10">
    <location>
        <begin position="238"/>
        <end position="256"/>
    </location>
</feature>
<evidence type="ECO:0000313" key="12">
    <source>
        <dbReference type="EMBL" id="KAB7496673.1"/>
    </source>
</evidence>
<feature type="transmembrane region" description="Helical" evidence="10">
    <location>
        <begin position="182"/>
        <end position="204"/>
    </location>
</feature>
<comment type="caution">
    <text evidence="12">The sequence shown here is derived from an EMBL/GenBank/DDBJ whole genome shotgun (WGS) entry which is preliminary data.</text>
</comment>
<dbReference type="InterPro" id="IPR001841">
    <property type="entry name" value="Znf_RING"/>
</dbReference>
<dbReference type="Pfam" id="PF13923">
    <property type="entry name" value="zf-C3HC4_2"/>
    <property type="match status" value="1"/>
</dbReference>
<dbReference type="AlphaFoldDB" id="A0A5N5SR97"/>
<feature type="transmembrane region" description="Helical" evidence="10">
    <location>
        <begin position="99"/>
        <end position="123"/>
    </location>
</feature>
<dbReference type="EMBL" id="SEYY01021133">
    <property type="protein sequence ID" value="KAB7496673.1"/>
    <property type="molecule type" value="Genomic_DNA"/>
</dbReference>
<organism evidence="12 13">
    <name type="scientific">Armadillidium nasatum</name>
    <dbReference type="NCBI Taxonomy" id="96803"/>
    <lineage>
        <taxon>Eukaryota</taxon>
        <taxon>Metazoa</taxon>
        <taxon>Ecdysozoa</taxon>
        <taxon>Arthropoda</taxon>
        <taxon>Crustacea</taxon>
        <taxon>Multicrustacea</taxon>
        <taxon>Malacostraca</taxon>
        <taxon>Eumalacostraca</taxon>
        <taxon>Peracarida</taxon>
        <taxon>Isopoda</taxon>
        <taxon>Oniscidea</taxon>
        <taxon>Crinocheta</taxon>
        <taxon>Armadillidiidae</taxon>
        <taxon>Armadillidium</taxon>
    </lineage>
</organism>
<dbReference type="GO" id="GO:0036513">
    <property type="term" value="C:Derlin-1 retrotranslocation complex"/>
    <property type="evidence" value="ECO:0007669"/>
    <property type="project" value="TreeGrafter"/>
</dbReference>
<evidence type="ECO:0000256" key="5">
    <source>
        <dbReference type="ARBA" id="ARBA00022833"/>
    </source>
</evidence>
<feature type="transmembrane region" description="Helical" evidence="10">
    <location>
        <begin position="211"/>
        <end position="232"/>
    </location>
</feature>
<keyword evidence="2 10" id="KW-0812">Transmembrane</keyword>
<proteinExistence type="predicted"/>
<dbReference type="GO" id="GO:0008270">
    <property type="term" value="F:zinc ion binding"/>
    <property type="evidence" value="ECO:0007669"/>
    <property type="project" value="UniProtKB-KW"/>
</dbReference>